<evidence type="ECO:0000259" key="11">
    <source>
        <dbReference type="Pfam" id="PF04262"/>
    </source>
</evidence>
<feature type="region of interest" description="Disordered" evidence="10">
    <location>
        <begin position="33"/>
        <end position="53"/>
    </location>
</feature>
<proteinExistence type="inferred from homology"/>
<gene>
    <name evidence="13" type="primary">gshAB</name>
    <name evidence="12" type="ORF">IV50_GL000237</name>
    <name evidence="13" type="ORF">NCTC13645_01387</name>
</gene>
<dbReference type="InterPro" id="IPR006334">
    <property type="entry name" value="Glut_cys_ligase"/>
</dbReference>
<keyword evidence="14" id="KW-1185">Reference proteome</keyword>
<evidence type="ECO:0000256" key="10">
    <source>
        <dbReference type="SAM" id="MobiDB-lite"/>
    </source>
</evidence>
<reference evidence="13 15" key="2">
    <citation type="submission" date="2018-06" db="EMBL/GenBank/DDBJ databases">
        <authorList>
            <consortium name="Pathogen Informatics"/>
            <person name="Doyle S."/>
        </authorList>
    </citation>
    <scope>NUCLEOTIDE SEQUENCE [LARGE SCALE GENOMIC DNA]</scope>
    <source>
        <strain evidence="13 15">NCTC13645</strain>
    </source>
</reference>
<dbReference type="RefSeq" id="WP_057743872.1">
    <property type="nucleotide sequence ID" value="NZ_BJLU01000001.1"/>
</dbReference>
<evidence type="ECO:0000256" key="3">
    <source>
        <dbReference type="ARBA" id="ARBA00022598"/>
    </source>
</evidence>
<reference evidence="12 14" key="1">
    <citation type="journal article" date="2015" name="Genome Announc.">
        <title>Expanding the biotechnology potential of lactobacilli through comparative genomics of 213 strains and associated genera.</title>
        <authorList>
            <person name="Sun Z."/>
            <person name="Harris H.M."/>
            <person name="McCann A."/>
            <person name="Guo C."/>
            <person name="Argimon S."/>
            <person name="Zhang W."/>
            <person name="Yang X."/>
            <person name="Jeffery I.B."/>
            <person name="Cooney J.C."/>
            <person name="Kagawa T.F."/>
            <person name="Liu W."/>
            <person name="Song Y."/>
            <person name="Salvetti E."/>
            <person name="Wrobel A."/>
            <person name="Rasinkangas P."/>
            <person name="Parkhill J."/>
            <person name="Rea M.C."/>
            <person name="O'Sullivan O."/>
            <person name="Ritari J."/>
            <person name="Douillard F.P."/>
            <person name="Paul Ross R."/>
            <person name="Yang R."/>
            <person name="Briner A.E."/>
            <person name="Felis G.E."/>
            <person name="de Vos W.M."/>
            <person name="Barrangou R."/>
            <person name="Klaenhammer T.R."/>
            <person name="Caufield P.W."/>
            <person name="Cui Y."/>
            <person name="Zhang H."/>
            <person name="O'Toole P.W."/>
        </authorList>
    </citation>
    <scope>NUCLEOTIDE SEQUENCE [LARGE SCALE GENOMIC DNA]</scope>
    <source>
        <strain evidence="12 14">DSM 20410</strain>
    </source>
</reference>
<dbReference type="GO" id="GO:0046872">
    <property type="term" value="F:metal ion binding"/>
    <property type="evidence" value="ECO:0007669"/>
    <property type="project" value="TreeGrafter"/>
</dbReference>
<accession>A0A0R2HB58</accession>
<dbReference type="GO" id="GO:0006750">
    <property type="term" value="P:glutathione biosynthetic process"/>
    <property type="evidence" value="ECO:0007669"/>
    <property type="project" value="UniProtKB-UniPathway"/>
</dbReference>
<evidence type="ECO:0000313" key="13">
    <source>
        <dbReference type="EMBL" id="SUP59135.1"/>
    </source>
</evidence>
<dbReference type="UniPathway" id="UPA00142">
    <property type="reaction ID" value="UER00209"/>
</dbReference>
<name>A0A0R2HB58_WEIVI</name>
<dbReference type="EMBL" id="JQBM01000001">
    <property type="protein sequence ID" value="KRN46970.1"/>
    <property type="molecule type" value="Genomic_DNA"/>
</dbReference>
<dbReference type="PANTHER" id="PTHR38761">
    <property type="entry name" value="GLUTAMATE--CYSTEINE LIGASE"/>
    <property type="match status" value="1"/>
</dbReference>
<dbReference type="EMBL" id="UHIV01000004">
    <property type="protein sequence ID" value="SUP59135.1"/>
    <property type="molecule type" value="Genomic_DNA"/>
</dbReference>
<feature type="domain" description="Glutamate--cysteine ligase" evidence="11">
    <location>
        <begin position="20"/>
        <end position="319"/>
    </location>
</feature>
<dbReference type="OrthoDB" id="9803907at2"/>
<evidence type="ECO:0000256" key="2">
    <source>
        <dbReference type="ARBA" id="ARBA00012220"/>
    </source>
</evidence>
<evidence type="ECO:0000256" key="6">
    <source>
        <dbReference type="ARBA" id="ARBA00022840"/>
    </source>
</evidence>
<keyword evidence="6" id="KW-0067">ATP-binding</keyword>
<evidence type="ECO:0000313" key="14">
    <source>
        <dbReference type="Proteomes" id="UP000051992"/>
    </source>
</evidence>
<sequence length="423" mass="48583">MIHQIPHLPPTLTFGTLAERVGIEIEEHRVQLPTAHLSQHPHDSALGDRRTEPNFQTDFSESQEELVTDPQPTVRKALTQLTQLQNRLMDHLKADEIIWPLSMPPYMADSDVDYLATHFERPWYADYRQILIEHYGYYQHIMTGIHVNFSLSDTISGPLLASGAYPNRNALYFQILKQVSKYRWLITYLFGASPVTENPIDDRMLARRSDITQPVRSWRSSTAGFANHRTIQLDFTNLDTFLASLDARIDAGDLYDLSEYYGPVRVKATDAYHSQHRHSVEYLEFRIFDLNPFTPSGINQNALTVLELLILDALYFPENIDNEMMQESIKINDAIALQHPDAPLPEAQQVAFKQLLAHFKLLQAQAEDGAEWQTTLDDLANNIDQPRSTISQQLVPHIHNDSLQAFATAQGEYWKTTYQNQRQ</sequence>
<evidence type="ECO:0000256" key="8">
    <source>
        <dbReference type="RuleBase" id="RU003544"/>
    </source>
</evidence>
<keyword evidence="4 8" id="KW-0317">Glutathione biosynthesis</keyword>
<dbReference type="PANTHER" id="PTHR38761:SF1">
    <property type="entry name" value="GLUTAMATE--CYSTEINE LIGASE"/>
    <property type="match status" value="1"/>
</dbReference>
<dbReference type="STRING" id="1629.IV50_GL000237"/>
<dbReference type="AlphaFoldDB" id="A0A0R2HB58"/>
<protein>
    <recommendedName>
        <fullName evidence="2 9">Glutamate--cysteine ligase</fullName>
        <ecNumber evidence="2 9">6.3.2.2</ecNumber>
    </recommendedName>
</protein>
<keyword evidence="5" id="KW-0547">Nucleotide-binding</keyword>
<dbReference type="Proteomes" id="UP000051992">
    <property type="component" value="Unassembled WGS sequence"/>
</dbReference>
<dbReference type="InterPro" id="IPR014746">
    <property type="entry name" value="Gln_synth/guanido_kin_cat_dom"/>
</dbReference>
<comment type="catalytic activity">
    <reaction evidence="7 9">
        <text>L-cysteine + L-glutamate + ATP = gamma-L-glutamyl-L-cysteine + ADP + phosphate + H(+)</text>
        <dbReference type="Rhea" id="RHEA:13285"/>
        <dbReference type="ChEBI" id="CHEBI:15378"/>
        <dbReference type="ChEBI" id="CHEBI:29985"/>
        <dbReference type="ChEBI" id="CHEBI:30616"/>
        <dbReference type="ChEBI" id="CHEBI:35235"/>
        <dbReference type="ChEBI" id="CHEBI:43474"/>
        <dbReference type="ChEBI" id="CHEBI:58173"/>
        <dbReference type="ChEBI" id="CHEBI:456216"/>
        <dbReference type="EC" id="6.3.2.2"/>
    </reaction>
</comment>
<dbReference type="SUPFAM" id="SSF55931">
    <property type="entry name" value="Glutamine synthetase/guanido kinase"/>
    <property type="match status" value="1"/>
</dbReference>
<feature type="compositionally biased region" description="Basic and acidic residues" evidence="10">
    <location>
        <begin position="40"/>
        <end position="52"/>
    </location>
</feature>
<dbReference type="EC" id="6.3.2.2" evidence="2 9"/>
<dbReference type="PATRIC" id="fig|1629.5.peg.241"/>
<dbReference type="Gene3D" id="3.30.590.20">
    <property type="match status" value="1"/>
</dbReference>
<evidence type="ECO:0000313" key="12">
    <source>
        <dbReference type="EMBL" id="KRN46970.1"/>
    </source>
</evidence>
<dbReference type="GO" id="GO:0004357">
    <property type="term" value="F:glutamate-cysteine ligase activity"/>
    <property type="evidence" value="ECO:0007669"/>
    <property type="project" value="UniProtKB-EC"/>
</dbReference>
<dbReference type="GO" id="GO:0005829">
    <property type="term" value="C:cytosol"/>
    <property type="evidence" value="ECO:0007669"/>
    <property type="project" value="TreeGrafter"/>
</dbReference>
<evidence type="ECO:0000256" key="4">
    <source>
        <dbReference type="ARBA" id="ARBA00022684"/>
    </source>
</evidence>
<comment type="similarity">
    <text evidence="8">Belongs to the glutamate--cysteine ligase type 1 family.</text>
</comment>
<dbReference type="GO" id="GO:0005524">
    <property type="term" value="F:ATP binding"/>
    <property type="evidence" value="ECO:0007669"/>
    <property type="project" value="UniProtKB-KW"/>
</dbReference>
<evidence type="ECO:0000256" key="9">
    <source>
        <dbReference type="RuleBase" id="RU004391"/>
    </source>
</evidence>
<evidence type="ECO:0000313" key="15">
    <source>
        <dbReference type="Proteomes" id="UP000254621"/>
    </source>
</evidence>
<dbReference type="Pfam" id="PF04262">
    <property type="entry name" value="Glu_cys_ligase"/>
    <property type="match status" value="1"/>
</dbReference>
<dbReference type="Proteomes" id="UP000254621">
    <property type="component" value="Unassembled WGS sequence"/>
</dbReference>
<comment type="pathway">
    <text evidence="1 9">Sulfur metabolism; glutathione biosynthesis; glutathione from L-cysteine and L-glutamate: step 1/2.</text>
</comment>
<evidence type="ECO:0000256" key="5">
    <source>
        <dbReference type="ARBA" id="ARBA00022741"/>
    </source>
</evidence>
<evidence type="ECO:0000256" key="1">
    <source>
        <dbReference type="ARBA" id="ARBA00005006"/>
    </source>
</evidence>
<evidence type="ECO:0000256" key="7">
    <source>
        <dbReference type="ARBA" id="ARBA00048819"/>
    </source>
</evidence>
<keyword evidence="3 8" id="KW-0436">Ligase</keyword>
<dbReference type="InterPro" id="IPR007370">
    <property type="entry name" value="Glu_cys_ligase"/>
</dbReference>
<organism evidence="12 14">
    <name type="scientific">Weissella viridescens</name>
    <name type="common">Lactobacillus viridescens</name>
    <dbReference type="NCBI Taxonomy" id="1629"/>
    <lineage>
        <taxon>Bacteria</taxon>
        <taxon>Bacillati</taxon>
        <taxon>Bacillota</taxon>
        <taxon>Bacilli</taxon>
        <taxon>Lactobacillales</taxon>
        <taxon>Lactobacillaceae</taxon>
        <taxon>Weissella</taxon>
    </lineage>
</organism>